<dbReference type="InterPro" id="IPR015324">
    <property type="entry name" value="Ribosomal_Rsm22-like"/>
</dbReference>
<keyword evidence="4" id="KW-0411">Iron-sulfur</keyword>
<organism evidence="5 6">
    <name type="scientific">Allokutzneria oryzae</name>
    <dbReference type="NCBI Taxonomy" id="1378989"/>
    <lineage>
        <taxon>Bacteria</taxon>
        <taxon>Bacillati</taxon>
        <taxon>Actinomycetota</taxon>
        <taxon>Actinomycetes</taxon>
        <taxon>Pseudonocardiales</taxon>
        <taxon>Pseudonocardiaceae</taxon>
        <taxon>Allokutzneria</taxon>
    </lineage>
</organism>
<evidence type="ECO:0000313" key="6">
    <source>
        <dbReference type="Proteomes" id="UP001589693"/>
    </source>
</evidence>
<evidence type="ECO:0000256" key="4">
    <source>
        <dbReference type="ARBA" id="ARBA00023014"/>
    </source>
</evidence>
<keyword evidence="3" id="KW-0408">Iron</keyword>
<dbReference type="PANTHER" id="PTHR13184:SF5">
    <property type="entry name" value="METHYLTRANSFERASE-LIKE PROTEIN 17, MITOCHONDRIAL"/>
    <property type="match status" value="1"/>
</dbReference>
<dbReference type="EMBL" id="JBHLZU010000007">
    <property type="protein sequence ID" value="MFB9904099.1"/>
    <property type="molecule type" value="Genomic_DNA"/>
</dbReference>
<comment type="caution">
    <text evidence="5">The sequence shown here is derived from an EMBL/GenBank/DDBJ whole genome shotgun (WGS) entry which is preliminary data.</text>
</comment>
<evidence type="ECO:0000256" key="3">
    <source>
        <dbReference type="ARBA" id="ARBA00023004"/>
    </source>
</evidence>
<dbReference type="Pfam" id="PF09243">
    <property type="entry name" value="Rsm22"/>
    <property type="match status" value="1"/>
</dbReference>
<dbReference type="Proteomes" id="UP001589693">
    <property type="component" value="Unassembled WGS sequence"/>
</dbReference>
<dbReference type="RefSeq" id="WP_377851259.1">
    <property type="nucleotide sequence ID" value="NZ_JBHLZU010000007.1"/>
</dbReference>
<evidence type="ECO:0000256" key="1">
    <source>
        <dbReference type="ARBA" id="ARBA00022723"/>
    </source>
</evidence>
<keyword evidence="6" id="KW-1185">Reference proteome</keyword>
<name>A0ABV5ZVQ2_9PSEU</name>
<dbReference type="SUPFAM" id="SSF53335">
    <property type="entry name" value="S-adenosyl-L-methionine-dependent methyltransferases"/>
    <property type="match status" value="1"/>
</dbReference>
<dbReference type="InterPro" id="IPR052571">
    <property type="entry name" value="Mt_RNA_Methyltransferase"/>
</dbReference>
<dbReference type="PANTHER" id="PTHR13184">
    <property type="entry name" value="37S RIBOSOMAL PROTEIN S22"/>
    <property type="match status" value="1"/>
</dbReference>
<accession>A0ABV5ZVQ2</accession>
<sequence length="328" mass="35133">MATTLPADLQSALDTAIGGLPQQALARSVDRLSTRYREGRAASTPILGSDVDVAAYAGYRMPATYAAVRAVLGEVAVFAPEFSPASMIDVGGGTGAAVWAAADTWSSLTELTVVEQVEQALTLGRKLAAGADSAAVRSATWRRGVIDTRTPLPAADLVTLSYVLGELPEAARERTVRWLAETAAMVVLIEPGTPAGYERIAAARDWLLGMGRSLVAPCPHERTCPIPRGEDWCHFSTRLPRLGAHRLIKEGTLNFEDEKFTYIAASAAPVSRAASRVLRHPLKRKGLVSLQVCTDEGVLAETKVTKRQGELYRSARDVSWGDAWPPAD</sequence>
<evidence type="ECO:0000313" key="5">
    <source>
        <dbReference type="EMBL" id="MFB9904099.1"/>
    </source>
</evidence>
<evidence type="ECO:0000256" key="2">
    <source>
        <dbReference type="ARBA" id="ARBA00022946"/>
    </source>
</evidence>
<keyword evidence="1" id="KW-0479">Metal-binding</keyword>
<reference evidence="5 6" key="1">
    <citation type="submission" date="2024-09" db="EMBL/GenBank/DDBJ databases">
        <authorList>
            <person name="Sun Q."/>
            <person name="Mori K."/>
        </authorList>
    </citation>
    <scope>NUCLEOTIDE SEQUENCE [LARGE SCALE GENOMIC DNA]</scope>
    <source>
        <strain evidence="5 6">TBRC 7907</strain>
    </source>
</reference>
<keyword evidence="2" id="KW-0809">Transit peptide</keyword>
<gene>
    <name evidence="5" type="ORF">ACFFQA_09115</name>
</gene>
<proteinExistence type="predicted"/>
<dbReference type="InterPro" id="IPR029063">
    <property type="entry name" value="SAM-dependent_MTases_sf"/>
</dbReference>
<dbReference type="Gene3D" id="3.40.50.150">
    <property type="entry name" value="Vaccinia Virus protein VP39"/>
    <property type="match status" value="1"/>
</dbReference>
<protein>
    <submittedName>
        <fullName evidence="5">Small ribosomal subunit Rsm22 family protein</fullName>
    </submittedName>
</protein>